<dbReference type="HOGENOM" id="CLU_045567_0_0_1"/>
<dbReference type="GO" id="GO:0043291">
    <property type="term" value="C:RAVE complex"/>
    <property type="evidence" value="ECO:0007669"/>
    <property type="project" value="TreeGrafter"/>
</dbReference>
<dbReference type="EMBL" id="CR382133">
    <property type="protein sequence ID" value="CAG84503.2"/>
    <property type="molecule type" value="Genomic_DNA"/>
</dbReference>
<gene>
    <name evidence="1" type="ordered locus">DEHA2A05214g</name>
</gene>
<dbReference type="AlphaFoldDB" id="Q6BZ21"/>
<protein>
    <submittedName>
        <fullName evidence="1">DEHA2A05214p</fullName>
    </submittedName>
</protein>
<evidence type="ECO:0000313" key="2">
    <source>
        <dbReference type="Proteomes" id="UP000000599"/>
    </source>
</evidence>
<dbReference type="Proteomes" id="UP000000599">
    <property type="component" value="Chromosome A"/>
</dbReference>
<dbReference type="OrthoDB" id="66510at2759"/>
<evidence type="ECO:0000313" key="1">
    <source>
        <dbReference type="EMBL" id="CAG84503.2"/>
    </source>
</evidence>
<accession>Q6BZ21</accession>
<keyword evidence="2" id="KW-1185">Reference proteome</keyword>
<dbReference type="PANTHER" id="PTHR13618:SF1">
    <property type="entry name" value="PROTEIN ROGDI HOMOLOG"/>
    <property type="match status" value="1"/>
</dbReference>
<dbReference type="PANTHER" id="PTHR13618">
    <property type="entry name" value="LEUCINE ZIPPER CONTAINING TRANSCRIPTION FACTOR LZF1"/>
    <property type="match status" value="1"/>
</dbReference>
<proteinExistence type="predicted"/>
<dbReference type="InParanoid" id="Q6BZ21"/>
<sequence>MMQIDRTQMQNVVSEIQTEHADQELHWLISQVITPEFPQIIEALGICSNLILYNSPQHPDAQKQIERGPEIKLPVSSSKSEALKGIIVRDGAYVTQMTVQLKESHFNKILNKMTLKKPVLLPQIIGAKKSIDAAVGLIERASSEVLDDNCDQEHTRLIAMFHQMLCEIQIAKNSLQLPTDPELVFPLNVTPASSFSPVLTPNIAVDLYISQAEVCVDLKYLHQVQDHPWCEIDSQGKSYVDKLRDDMRLPSSHVSRSSTPAAPQPLNMADIEQKIHQSASTTPDGSRSQSNFVNNVWNHISLKPKHDPIDYITKCVTYNNMVVMVGKKIEVSSPDPVLVSALTKLDSVEYLVSSFLENLQKVVDSLHQ</sequence>
<dbReference type="KEGG" id="dha:DEHA2A05214g"/>
<organism evidence="1 2">
    <name type="scientific">Debaryomyces hansenii (strain ATCC 36239 / CBS 767 / BCRC 21394 / JCM 1990 / NBRC 0083 / IGC 2968)</name>
    <name type="common">Yeast</name>
    <name type="synonym">Torulaspora hansenii</name>
    <dbReference type="NCBI Taxonomy" id="284592"/>
    <lineage>
        <taxon>Eukaryota</taxon>
        <taxon>Fungi</taxon>
        <taxon>Dikarya</taxon>
        <taxon>Ascomycota</taxon>
        <taxon>Saccharomycotina</taxon>
        <taxon>Pichiomycetes</taxon>
        <taxon>Debaryomycetaceae</taxon>
        <taxon>Debaryomyces</taxon>
    </lineage>
</organism>
<dbReference type="Pfam" id="PF10259">
    <property type="entry name" value="Rogdi_lz"/>
    <property type="match status" value="1"/>
</dbReference>
<dbReference type="GeneID" id="2899927"/>
<name>Q6BZ21_DEBHA</name>
<dbReference type="InterPro" id="IPR028241">
    <property type="entry name" value="RAVE2/Rogdi"/>
</dbReference>
<dbReference type="STRING" id="284592.Q6BZ21"/>
<dbReference type="FunCoup" id="Q6BZ21">
    <property type="interactions" value="74"/>
</dbReference>
<dbReference type="OMA" id="ITRCITY"/>
<dbReference type="eggNOG" id="ENOG502RBKJ">
    <property type="taxonomic scope" value="Eukaryota"/>
</dbReference>
<dbReference type="VEuPathDB" id="FungiDB:DEHA2A05214g"/>
<reference evidence="1 2" key="1">
    <citation type="journal article" date="2004" name="Nature">
        <title>Genome evolution in yeasts.</title>
        <authorList>
            <consortium name="Genolevures"/>
            <person name="Dujon B."/>
            <person name="Sherman D."/>
            <person name="Fischer G."/>
            <person name="Durrens P."/>
            <person name="Casaregola S."/>
            <person name="Lafontaine I."/>
            <person name="de Montigny J."/>
            <person name="Marck C."/>
            <person name="Neuveglise C."/>
            <person name="Talla E."/>
            <person name="Goffard N."/>
            <person name="Frangeul L."/>
            <person name="Aigle M."/>
            <person name="Anthouard V."/>
            <person name="Babour A."/>
            <person name="Barbe V."/>
            <person name="Barnay S."/>
            <person name="Blanchin S."/>
            <person name="Beckerich J.M."/>
            <person name="Beyne E."/>
            <person name="Bleykasten C."/>
            <person name="Boisrame A."/>
            <person name="Boyer J."/>
            <person name="Cattolico L."/>
            <person name="Confanioleri F."/>
            <person name="de Daruvar A."/>
            <person name="Despons L."/>
            <person name="Fabre E."/>
            <person name="Fairhead C."/>
            <person name="Ferry-Dumazet H."/>
            <person name="Groppi A."/>
            <person name="Hantraye F."/>
            <person name="Hennequin C."/>
            <person name="Jauniaux N."/>
            <person name="Joyet P."/>
            <person name="Kachouri R."/>
            <person name="Kerrest A."/>
            <person name="Koszul R."/>
            <person name="Lemaire M."/>
            <person name="Lesur I."/>
            <person name="Ma L."/>
            <person name="Muller H."/>
            <person name="Nicaud J.M."/>
            <person name="Nikolski M."/>
            <person name="Oztas S."/>
            <person name="Ozier-Kalogeropoulos O."/>
            <person name="Pellenz S."/>
            <person name="Potier S."/>
            <person name="Richard G.F."/>
            <person name="Straub M.L."/>
            <person name="Suleau A."/>
            <person name="Swennene D."/>
            <person name="Tekaia F."/>
            <person name="Wesolowski-Louvel M."/>
            <person name="Westhof E."/>
            <person name="Wirth B."/>
            <person name="Zeniou-Meyer M."/>
            <person name="Zivanovic I."/>
            <person name="Bolotin-Fukuhara M."/>
            <person name="Thierry A."/>
            <person name="Bouchier C."/>
            <person name="Caudron B."/>
            <person name="Scarpelli C."/>
            <person name="Gaillardin C."/>
            <person name="Weissenbach J."/>
            <person name="Wincker P."/>
            <person name="Souciet J.L."/>
        </authorList>
    </citation>
    <scope>NUCLEOTIDE SEQUENCE [LARGE SCALE GENOMIC DNA]</scope>
    <source>
        <strain evidence="2">ATCC 36239 / CBS 767 / BCRC 21394 / JCM 1990 / NBRC 0083 / IGC 2968</strain>
    </source>
</reference>
<dbReference type="RefSeq" id="XP_456548.2">
    <property type="nucleotide sequence ID" value="XM_456548.1"/>
</dbReference>